<feature type="domain" description="Response regulatory" evidence="4">
    <location>
        <begin position="12"/>
        <end position="127"/>
    </location>
</feature>
<gene>
    <name evidence="6" type="ORF">GCM10009114_25350</name>
</gene>
<sequence length="303" mass="33765">MIYDLKSLNKPLILIVEDDPISALLTSSALTDIYKTHHVSSGQEALDYCQHVLPDLILMDISMPGMDGYAACRELKASLSSKDIPIIFVTGHTDIKSEDESWEAGCADFITKPFSTNTLRKRVNAHVSSKLMTDKFKRMATLDGLTNIQNRRFFDGHLTETLSVCNKTNQPLCVLLIDIDHFKQYNDVNDHLVGDDCLRLVVSTIRMKLKRSEYCLTRYSGDVFALIMPNSTLEQATELAEILRLAIKKLALPHSSSPFGEVTVSIGGALAQAPNMHETDLMKRADANLYFAKNAGRNQVLVD</sequence>
<dbReference type="Pfam" id="PF00990">
    <property type="entry name" value="GGDEF"/>
    <property type="match status" value="1"/>
</dbReference>
<evidence type="ECO:0000313" key="7">
    <source>
        <dbReference type="Proteomes" id="UP001500359"/>
    </source>
</evidence>
<evidence type="ECO:0000256" key="3">
    <source>
        <dbReference type="PROSITE-ProRule" id="PRU00169"/>
    </source>
</evidence>
<accession>A0ABN1LMF7</accession>
<dbReference type="InterPro" id="IPR043128">
    <property type="entry name" value="Rev_trsase/Diguanyl_cyclase"/>
</dbReference>
<dbReference type="EMBL" id="BAAAFD010000007">
    <property type="protein sequence ID" value="GAA0857880.1"/>
    <property type="molecule type" value="Genomic_DNA"/>
</dbReference>
<feature type="modified residue" description="4-aspartylphosphate" evidence="3">
    <location>
        <position position="60"/>
    </location>
</feature>
<reference evidence="6 7" key="1">
    <citation type="journal article" date="2019" name="Int. J. Syst. Evol. Microbiol.">
        <title>The Global Catalogue of Microorganisms (GCM) 10K type strain sequencing project: providing services to taxonomists for standard genome sequencing and annotation.</title>
        <authorList>
            <consortium name="The Broad Institute Genomics Platform"/>
            <consortium name="The Broad Institute Genome Sequencing Center for Infectious Disease"/>
            <person name="Wu L."/>
            <person name="Ma J."/>
        </authorList>
    </citation>
    <scope>NUCLEOTIDE SEQUENCE [LARGE SCALE GENOMIC DNA]</scope>
    <source>
        <strain evidence="6 7">JCM 15896</strain>
    </source>
</reference>
<dbReference type="SUPFAM" id="SSF52172">
    <property type="entry name" value="CheY-like"/>
    <property type="match status" value="1"/>
</dbReference>
<evidence type="ECO:0000259" key="4">
    <source>
        <dbReference type="PROSITE" id="PS50110"/>
    </source>
</evidence>
<keyword evidence="7" id="KW-1185">Reference proteome</keyword>
<evidence type="ECO:0000259" key="5">
    <source>
        <dbReference type="PROSITE" id="PS50887"/>
    </source>
</evidence>
<dbReference type="InterPro" id="IPR011006">
    <property type="entry name" value="CheY-like_superfamily"/>
</dbReference>
<dbReference type="SUPFAM" id="SSF55073">
    <property type="entry name" value="Nucleotide cyclase"/>
    <property type="match status" value="1"/>
</dbReference>
<dbReference type="InterPro" id="IPR029787">
    <property type="entry name" value="Nucleotide_cyclase"/>
</dbReference>
<dbReference type="InterPro" id="IPR001789">
    <property type="entry name" value="Sig_transdc_resp-reg_receiver"/>
</dbReference>
<dbReference type="NCBIfam" id="TIGR00254">
    <property type="entry name" value="GGDEF"/>
    <property type="match status" value="1"/>
</dbReference>
<dbReference type="InterPro" id="IPR000160">
    <property type="entry name" value="GGDEF_dom"/>
</dbReference>
<dbReference type="PROSITE" id="PS50110">
    <property type="entry name" value="RESPONSE_REGULATORY"/>
    <property type="match status" value="1"/>
</dbReference>
<protein>
    <recommendedName>
        <fullName evidence="1">diguanylate cyclase</fullName>
        <ecNumber evidence="1">2.7.7.65</ecNumber>
    </recommendedName>
</protein>
<dbReference type="CDD" id="cd01949">
    <property type="entry name" value="GGDEF"/>
    <property type="match status" value="1"/>
</dbReference>
<feature type="domain" description="GGDEF" evidence="5">
    <location>
        <begin position="170"/>
        <end position="303"/>
    </location>
</feature>
<evidence type="ECO:0000313" key="6">
    <source>
        <dbReference type="EMBL" id="GAA0857880.1"/>
    </source>
</evidence>
<dbReference type="Pfam" id="PF00072">
    <property type="entry name" value="Response_reg"/>
    <property type="match status" value="1"/>
</dbReference>
<keyword evidence="3" id="KW-0597">Phosphoprotein</keyword>
<dbReference type="InterPro" id="IPR050469">
    <property type="entry name" value="Diguanylate_Cyclase"/>
</dbReference>
<dbReference type="PROSITE" id="PS50887">
    <property type="entry name" value="GGDEF"/>
    <property type="match status" value="1"/>
</dbReference>
<proteinExistence type="predicted"/>
<dbReference type="SMART" id="SM00448">
    <property type="entry name" value="REC"/>
    <property type="match status" value="1"/>
</dbReference>
<dbReference type="Proteomes" id="UP001500359">
    <property type="component" value="Unassembled WGS sequence"/>
</dbReference>
<dbReference type="PANTHER" id="PTHR45138">
    <property type="entry name" value="REGULATORY COMPONENTS OF SENSORY TRANSDUCTION SYSTEM"/>
    <property type="match status" value="1"/>
</dbReference>
<evidence type="ECO:0000256" key="2">
    <source>
        <dbReference type="ARBA" id="ARBA00034247"/>
    </source>
</evidence>
<comment type="caution">
    <text evidence="6">The sequence shown here is derived from an EMBL/GenBank/DDBJ whole genome shotgun (WGS) entry which is preliminary data.</text>
</comment>
<evidence type="ECO:0000256" key="1">
    <source>
        <dbReference type="ARBA" id="ARBA00012528"/>
    </source>
</evidence>
<comment type="catalytic activity">
    <reaction evidence="2">
        <text>2 GTP = 3',3'-c-di-GMP + 2 diphosphate</text>
        <dbReference type="Rhea" id="RHEA:24898"/>
        <dbReference type="ChEBI" id="CHEBI:33019"/>
        <dbReference type="ChEBI" id="CHEBI:37565"/>
        <dbReference type="ChEBI" id="CHEBI:58805"/>
        <dbReference type="EC" id="2.7.7.65"/>
    </reaction>
</comment>
<dbReference type="SMART" id="SM00267">
    <property type="entry name" value="GGDEF"/>
    <property type="match status" value="1"/>
</dbReference>
<dbReference type="EC" id="2.7.7.65" evidence="1"/>
<dbReference type="Gene3D" id="3.30.70.270">
    <property type="match status" value="1"/>
</dbReference>
<dbReference type="Gene3D" id="3.40.50.2300">
    <property type="match status" value="1"/>
</dbReference>
<name>A0ABN1LMF7_9ALTE</name>
<dbReference type="PANTHER" id="PTHR45138:SF9">
    <property type="entry name" value="DIGUANYLATE CYCLASE DGCM-RELATED"/>
    <property type="match status" value="1"/>
</dbReference>
<dbReference type="RefSeq" id="WP_343860534.1">
    <property type="nucleotide sequence ID" value="NZ_BAAAFD010000007.1"/>
</dbReference>
<organism evidence="6 7">
    <name type="scientific">Aliiglaciecola litoralis</name>
    <dbReference type="NCBI Taxonomy" id="582857"/>
    <lineage>
        <taxon>Bacteria</taxon>
        <taxon>Pseudomonadati</taxon>
        <taxon>Pseudomonadota</taxon>
        <taxon>Gammaproteobacteria</taxon>
        <taxon>Alteromonadales</taxon>
        <taxon>Alteromonadaceae</taxon>
        <taxon>Aliiglaciecola</taxon>
    </lineage>
</organism>